<dbReference type="GO" id="GO:0004175">
    <property type="term" value="F:endopeptidase activity"/>
    <property type="evidence" value="ECO:0007669"/>
    <property type="project" value="UniProtKB-ARBA"/>
</dbReference>
<feature type="transmembrane region" description="Helical" evidence="1">
    <location>
        <begin position="138"/>
        <end position="156"/>
    </location>
</feature>
<feature type="transmembrane region" description="Helical" evidence="1">
    <location>
        <begin position="248"/>
        <end position="264"/>
    </location>
</feature>
<dbReference type="AlphaFoldDB" id="A0A382CKC3"/>
<feature type="transmembrane region" description="Helical" evidence="1">
    <location>
        <begin position="177"/>
        <end position="198"/>
    </location>
</feature>
<protein>
    <recommendedName>
        <fullName evidence="2">CAAX prenyl protease 2/Lysostaphin resistance protein A-like domain-containing protein</fullName>
    </recommendedName>
</protein>
<dbReference type="InterPro" id="IPR003675">
    <property type="entry name" value="Rce1/LyrA-like_dom"/>
</dbReference>
<sequence>VLIVFTAFAFSEVEQINLLVMVSLSLFGVLIFSLVGMADPEVVNYLRQRFGKNLLSALVPLTVLYILTIGYLAMLDQLTTGQIIFPLIYLFLPALLLWWDRHNPQHINWRNLIAILVVWFFIELGLVPAASIPPDKGVSFFLLIALNGIIYSFLVIRGLDSMGYRLRPNVEDWKYACLYLGLFIAFFAVPIGFLTSFIGQTTDWHPLWQFPFILLGIFLFTGLPEEILFRGLIHNLLAGRLKKNQSELPVLLISSIIFGLAHVNNSDPPFIFVHLFGVDWSIPWAYVILATIAGWFYGLAYIRTKSILAPAILHAMVDGWWSYFFNAS</sequence>
<keyword evidence="1" id="KW-0472">Membrane</keyword>
<proteinExistence type="predicted"/>
<name>A0A382CKC3_9ZZZZ</name>
<dbReference type="GO" id="GO:0080120">
    <property type="term" value="P:CAAX-box protein maturation"/>
    <property type="evidence" value="ECO:0007669"/>
    <property type="project" value="UniProtKB-ARBA"/>
</dbReference>
<dbReference type="EMBL" id="UINC01034826">
    <property type="protein sequence ID" value="SVB26274.1"/>
    <property type="molecule type" value="Genomic_DNA"/>
</dbReference>
<feature type="transmembrane region" description="Helical" evidence="1">
    <location>
        <begin position="210"/>
        <end position="228"/>
    </location>
</feature>
<keyword evidence="1" id="KW-0812">Transmembrane</keyword>
<feature type="transmembrane region" description="Helical" evidence="1">
    <location>
        <begin position="16"/>
        <end position="38"/>
    </location>
</feature>
<evidence type="ECO:0000259" key="2">
    <source>
        <dbReference type="Pfam" id="PF02517"/>
    </source>
</evidence>
<accession>A0A382CKC3</accession>
<evidence type="ECO:0000256" key="1">
    <source>
        <dbReference type="SAM" id="Phobius"/>
    </source>
</evidence>
<keyword evidence="1" id="KW-1133">Transmembrane helix</keyword>
<evidence type="ECO:0000313" key="3">
    <source>
        <dbReference type="EMBL" id="SVB26274.1"/>
    </source>
</evidence>
<gene>
    <name evidence="3" type="ORF">METZ01_LOCUS179128</name>
</gene>
<organism evidence="3">
    <name type="scientific">marine metagenome</name>
    <dbReference type="NCBI Taxonomy" id="408172"/>
    <lineage>
        <taxon>unclassified sequences</taxon>
        <taxon>metagenomes</taxon>
        <taxon>ecological metagenomes</taxon>
    </lineage>
</organism>
<feature type="transmembrane region" description="Helical" evidence="1">
    <location>
        <begin position="284"/>
        <end position="302"/>
    </location>
</feature>
<dbReference type="Pfam" id="PF02517">
    <property type="entry name" value="Rce1-like"/>
    <property type="match status" value="1"/>
</dbReference>
<feature type="transmembrane region" description="Helical" evidence="1">
    <location>
        <begin position="50"/>
        <end position="74"/>
    </location>
</feature>
<feature type="domain" description="CAAX prenyl protease 2/Lysostaphin resistance protein A-like" evidence="2">
    <location>
        <begin position="209"/>
        <end position="318"/>
    </location>
</feature>
<reference evidence="3" key="1">
    <citation type="submission" date="2018-05" db="EMBL/GenBank/DDBJ databases">
        <authorList>
            <person name="Lanie J.A."/>
            <person name="Ng W.-L."/>
            <person name="Kazmierczak K.M."/>
            <person name="Andrzejewski T.M."/>
            <person name="Davidsen T.M."/>
            <person name="Wayne K.J."/>
            <person name="Tettelin H."/>
            <person name="Glass J.I."/>
            <person name="Rusch D."/>
            <person name="Podicherti R."/>
            <person name="Tsui H.-C.T."/>
            <person name="Winkler M.E."/>
        </authorList>
    </citation>
    <scope>NUCLEOTIDE SEQUENCE</scope>
</reference>
<feature type="transmembrane region" description="Helical" evidence="1">
    <location>
        <begin position="111"/>
        <end position="132"/>
    </location>
</feature>
<feature type="transmembrane region" description="Helical" evidence="1">
    <location>
        <begin position="80"/>
        <end position="99"/>
    </location>
</feature>
<feature type="non-terminal residue" evidence="3">
    <location>
        <position position="1"/>
    </location>
</feature>